<comment type="similarity">
    <text evidence="3 12">Belongs to the PIGG/PIGN/PIGO family. PIGN subfamily.</text>
</comment>
<dbReference type="GO" id="GO:0051377">
    <property type="term" value="F:mannose-ethanolamine phosphotransferase activity"/>
    <property type="evidence" value="ECO:0007669"/>
    <property type="project" value="UniProtKB-UniRule"/>
</dbReference>
<keyword evidence="6 12" id="KW-0808">Transferase</keyword>
<dbReference type="UniPathway" id="UPA00196"/>
<dbReference type="GO" id="GO:0005789">
    <property type="term" value="C:endoplasmic reticulum membrane"/>
    <property type="evidence" value="ECO:0007669"/>
    <property type="project" value="UniProtKB-SubCell"/>
</dbReference>
<dbReference type="GO" id="GO:0006506">
    <property type="term" value="P:GPI anchor biosynthetic process"/>
    <property type="evidence" value="ECO:0007669"/>
    <property type="project" value="UniProtKB-UniPathway"/>
</dbReference>
<feature type="transmembrane region" description="Helical" evidence="12">
    <location>
        <begin position="450"/>
        <end position="468"/>
    </location>
</feature>
<evidence type="ECO:0000256" key="2">
    <source>
        <dbReference type="ARBA" id="ARBA00004687"/>
    </source>
</evidence>
<evidence type="ECO:0000259" key="13">
    <source>
        <dbReference type="Pfam" id="PF04987"/>
    </source>
</evidence>
<dbReference type="InterPro" id="IPR037671">
    <property type="entry name" value="PIGN_N"/>
</dbReference>
<keyword evidence="8 12" id="KW-0256">Endoplasmic reticulum</keyword>
<feature type="transmembrane region" description="Helical" evidence="12">
    <location>
        <begin position="518"/>
        <end position="541"/>
    </location>
</feature>
<feature type="transmembrane region" description="Helical" evidence="12">
    <location>
        <begin position="488"/>
        <end position="506"/>
    </location>
</feature>
<evidence type="ECO:0000256" key="6">
    <source>
        <dbReference type="ARBA" id="ARBA00022679"/>
    </source>
</evidence>
<comment type="pathway">
    <text evidence="2 12">Glycolipid biosynthesis; glycosylphosphatidylinositol-anchor biosynthesis.</text>
</comment>
<dbReference type="InterPro" id="IPR017852">
    <property type="entry name" value="GPI_EtnP_transferase_1_C"/>
</dbReference>
<dbReference type="FunFam" id="3.40.720.10:FF:000015">
    <property type="entry name" value="GPI ethanolamine phosphate transferase 1"/>
    <property type="match status" value="1"/>
</dbReference>
<feature type="transmembrane region" description="Helical" evidence="12">
    <location>
        <begin position="553"/>
        <end position="571"/>
    </location>
</feature>
<dbReference type="EC" id="2.-.-.-" evidence="12"/>
<keyword evidence="9 12" id="KW-1133">Transmembrane helix</keyword>
<dbReference type="CDD" id="cd16020">
    <property type="entry name" value="GPI_EPT_1"/>
    <property type="match status" value="1"/>
</dbReference>
<evidence type="ECO:0000256" key="7">
    <source>
        <dbReference type="ARBA" id="ARBA00022692"/>
    </source>
</evidence>
<feature type="transmembrane region" description="Helical" evidence="12">
    <location>
        <begin position="738"/>
        <end position="760"/>
    </location>
</feature>
<dbReference type="SUPFAM" id="SSF53649">
    <property type="entry name" value="Alkaline phosphatase-like"/>
    <property type="match status" value="1"/>
</dbReference>
<keyword evidence="11" id="KW-0325">Glycoprotein</keyword>
<keyword evidence="10 12" id="KW-0472">Membrane</keyword>
<dbReference type="GeneID" id="136806509"/>
<dbReference type="RefSeq" id="XP_066919198.1">
    <property type="nucleotide sequence ID" value="XM_067063097.1"/>
</dbReference>
<dbReference type="Pfam" id="PF01663">
    <property type="entry name" value="Phosphodiest"/>
    <property type="match status" value="1"/>
</dbReference>
<evidence type="ECO:0000256" key="8">
    <source>
        <dbReference type="ARBA" id="ARBA00022824"/>
    </source>
</evidence>
<keyword evidence="15" id="KW-1185">Reference proteome</keyword>
<evidence type="ECO:0000256" key="10">
    <source>
        <dbReference type="ARBA" id="ARBA00023136"/>
    </source>
</evidence>
<protein>
    <recommendedName>
        <fullName evidence="4 12">GPI ethanolamine phosphate transferase 1</fullName>
        <ecNumber evidence="12">2.-.-.-</ecNumber>
    </recommendedName>
</protein>
<feature type="domain" description="GPI ethanolamine phosphate transferase 1 C-terminal" evidence="13">
    <location>
        <begin position="429"/>
        <end position="882"/>
    </location>
</feature>
<dbReference type="Gene3D" id="3.40.720.10">
    <property type="entry name" value="Alkaline Phosphatase, subunit A"/>
    <property type="match status" value="1"/>
</dbReference>
<evidence type="ECO:0000256" key="1">
    <source>
        <dbReference type="ARBA" id="ARBA00004477"/>
    </source>
</evidence>
<organism evidence="14 15">
    <name type="scientific">Clytia hemisphaerica</name>
    <dbReference type="NCBI Taxonomy" id="252671"/>
    <lineage>
        <taxon>Eukaryota</taxon>
        <taxon>Metazoa</taxon>
        <taxon>Cnidaria</taxon>
        <taxon>Hydrozoa</taxon>
        <taxon>Hydroidolina</taxon>
        <taxon>Leptothecata</taxon>
        <taxon>Obeliida</taxon>
        <taxon>Clytiidae</taxon>
        <taxon>Clytia</taxon>
    </lineage>
</organism>
<comment type="subcellular location">
    <subcellularLocation>
        <location evidence="1 12">Endoplasmic reticulum membrane</location>
        <topology evidence="1 12">Multi-pass membrane protein</topology>
    </subcellularLocation>
</comment>
<keyword evidence="5 12" id="KW-0337">GPI-anchor biosynthesis</keyword>
<feature type="transmembrane region" description="Helical" evidence="12">
    <location>
        <begin position="7"/>
        <end position="28"/>
    </location>
</feature>
<evidence type="ECO:0000256" key="12">
    <source>
        <dbReference type="RuleBase" id="RU367138"/>
    </source>
</evidence>
<dbReference type="Proteomes" id="UP000594262">
    <property type="component" value="Unplaced"/>
</dbReference>
<dbReference type="PANTHER" id="PTHR12250">
    <property type="entry name" value="PHOSPHATIDYLINOSITOL GLYCAN, CLASS N"/>
    <property type="match status" value="1"/>
</dbReference>
<dbReference type="PANTHER" id="PTHR12250:SF0">
    <property type="entry name" value="GPI ETHANOLAMINE PHOSPHATE TRANSFERASE 1"/>
    <property type="match status" value="1"/>
</dbReference>
<sequence>MARSQVVILLSGIFLHILYLSSVFYIYFKSPILPGLHSIDVETNSLANRLVLFVADGLRADKLFHRSNAKHSQFLREIIQTYGRWGVSHTRVPTESRVGHVSMMAGTYEDVSAITNGWQDNPVDFDSFFNQSTNTWCWGNPDILNIFTKTNTKNYHPSSYDAKEIDFASKDPSLLDTWVFDKVENFLNKSNQNLEMRNELLKTKTVFFLHLVGIDTNGHAKKPDSKEYLDNIGVVDKGIAKAYRQFEEFFNHDGRTAYILTSDHGMSPWGAHGSGLQSETETPFVAWGSGIKKPTKHRHVNKDTQSMVWELEDWERTDIQQIDLADLMSFLIGTSFPVNSVGKLPHFVLDTNMKQKSLGMYHNVKQIQQQYHAHEKKIQNSALFFTPFPEITEDFTVKIAGSIISGSLKTIDYQVVLNQASAWIDVLLKGIDYYQKYHRVSLSICINTAFVLWVLLLITTVIYQYTGVVPKKQMNRLSPVISFMQSRLFAILFVAVNFISAILLFIKCEDASFVLYSFSPMIVLTIILSRIDTVASVLVTFLHKTSIWNVTNVLLVFGTTLIGLEFLIHAFFDRRSLSIVGFCLAFLPWVKTTLSNKTLTTLQSLVCVLFTFTSFALGYFPQLQVVHSEENYMLVVLGAFIIATLGVMYTFFVKDENNLIIALQTGLIVVCIFVKLHSVASINEGNGLPLMNQIFSWFIVTLSPMMVFMTNCRSISRLISTILSLFSIYILTSISYETLFLVVLVLHMLTWVALEIHVFTQSSPAYRKQQDDQNQYLTLDHLRIAFMFVYFIFMSFFGTGNVASINSFHISSTYCFQTVFQPWIQGFILCVKVLIPLIMVIMIFRSMDSTAMLPMRGLFLVILLLTDIMTMHFFFWVKDEGSWLDIGQSLSHFLINLAFVIFLVPFYELSYYVTGSISLKFLKTHTS</sequence>
<feature type="transmembrane region" description="Helical" evidence="12">
    <location>
        <begin position="781"/>
        <end position="803"/>
    </location>
</feature>
<feature type="transmembrane region" description="Helical" evidence="12">
    <location>
        <begin position="715"/>
        <end position="732"/>
    </location>
</feature>
<feature type="transmembrane region" description="Helical" evidence="12">
    <location>
        <begin position="601"/>
        <end position="620"/>
    </location>
</feature>
<keyword evidence="7 12" id="KW-0812">Transmembrane</keyword>
<dbReference type="InterPro" id="IPR002591">
    <property type="entry name" value="Phosphodiest/P_Trfase"/>
</dbReference>
<comment type="function">
    <text evidence="12">Ethanolamine phosphate transferase involved in glycosylphosphatidylinositol-anchor biosynthesis. Transfers ethanolamine phosphate to the first alpha-1,4-linked mannose of the glycosylphosphatidylinositol precursor of GPI-anchor.</text>
</comment>
<proteinExistence type="inferred from homology"/>
<name>A0A7M5WZC0_9CNID</name>
<accession>A0A7M5WZC0</accession>
<dbReference type="InterPro" id="IPR017850">
    <property type="entry name" value="Alkaline_phosphatase_core_sf"/>
</dbReference>
<dbReference type="Pfam" id="PF04987">
    <property type="entry name" value="PigN"/>
    <property type="match status" value="1"/>
</dbReference>
<evidence type="ECO:0000256" key="3">
    <source>
        <dbReference type="ARBA" id="ARBA00008400"/>
    </source>
</evidence>
<dbReference type="AlphaFoldDB" id="A0A7M5WZC0"/>
<dbReference type="InterPro" id="IPR007070">
    <property type="entry name" value="GPI_EtnP_transferase_1"/>
</dbReference>
<evidence type="ECO:0000256" key="11">
    <source>
        <dbReference type="ARBA" id="ARBA00023180"/>
    </source>
</evidence>
<feature type="transmembrane region" description="Helical" evidence="12">
    <location>
        <begin position="690"/>
        <end position="708"/>
    </location>
</feature>
<feature type="transmembrane region" description="Helical" evidence="12">
    <location>
        <begin position="632"/>
        <end position="652"/>
    </location>
</feature>
<reference evidence="14" key="1">
    <citation type="submission" date="2021-01" db="UniProtKB">
        <authorList>
            <consortium name="EnsemblMetazoa"/>
        </authorList>
    </citation>
    <scope>IDENTIFICATION</scope>
</reference>
<dbReference type="OrthoDB" id="2748310at2759"/>
<evidence type="ECO:0000256" key="5">
    <source>
        <dbReference type="ARBA" id="ARBA00022502"/>
    </source>
</evidence>
<feature type="transmembrane region" description="Helical" evidence="12">
    <location>
        <begin position="823"/>
        <end position="845"/>
    </location>
</feature>
<evidence type="ECO:0000256" key="4">
    <source>
        <dbReference type="ARBA" id="ARBA00020831"/>
    </source>
</evidence>
<feature type="transmembrane region" description="Helical" evidence="12">
    <location>
        <begin position="857"/>
        <end position="877"/>
    </location>
</feature>
<dbReference type="EnsemblMetazoa" id="CLYHEMT015267.1">
    <property type="protein sequence ID" value="CLYHEMP015267.1"/>
    <property type="gene ID" value="CLYHEMG015267"/>
</dbReference>
<evidence type="ECO:0000313" key="14">
    <source>
        <dbReference type="EnsemblMetazoa" id="CLYHEMP015267.1"/>
    </source>
</evidence>
<evidence type="ECO:0000313" key="15">
    <source>
        <dbReference type="Proteomes" id="UP000594262"/>
    </source>
</evidence>
<evidence type="ECO:0000256" key="9">
    <source>
        <dbReference type="ARBA" id="ARBA00022989"/>
    </source>
</evidence>
<feature type="transmembrane region" description="Helical" evidence="12">
    <location>
        <begin position="659"/>
        <end position="678"/>
    </location>
</feature>
<feature type="transmembrane region" description="Helical" evidence="12">
    <location>
        <begin position="889"/>
        <end position="913"/>
    </location>
</feature>